<feature type="chain" id="PRO_5046428217" evidence="2">
    <location>
        <begin position="22"/>
        <end position="114"/>
    </location>
</feature>
<dbReference type="Proteomes" id="UP001524460">
    <property type="component" value="Unassembled WGS sequence"/>
</dbReference>
<protein>
    <submittedName>
        <fullName evidence="3">Uncharacterized protein</fullName>
    </submittedName>
</protein>
<dbReference type="EMBL" id="JANEYT010000085">
    <property type="protein sequence ID" value="MCQ1060728.1"/>
    <property type="molecule type" value="Genomic_DNA"/>
</dbReference>
<sequence length="114" mass="11050">MMKFSLAAIFISGFISLSAFAADNASTSTQVRQAPTSQSTATQSTANQQQAKSSVEAASQETGKAAGIDTAFAASAGGITATVLAVGAAAVVIGVALSDSGGGDDPAPPVTQAQ</sequence>
<keyword evidence="4" id="KW-1185">Reference proteome</keyword>
<comment type="caution">
    <text evidence="3">The sequence shown here is derived from an EMBL/GenBank/DDBJ whole genome shotgun (WGS) entry which is preliminary data.</text>
</comment>
<name>A0ABT1N7J8_9GAMM</name>
<feature type="signal peptide" evidence="2">
    <location>
        <begin position="1"/>
        <end position="21"/>
    </location>
</feature>
<feature type="compositionally biased region" description="Low complexity" evidence="1">
    <location>
        <begin position="33"/>
        <end position="54"/>
    </location>
</feature>
<dbReference type="RefSeq" id="WP_255044814.1">
    <property type="nucleotide sequence ID" value="NZ_JANEYT010000085.1"/>
</dbReference>
<evidence type="ECO:0000256" key="2">
    <source>
        <dbReference type="SAM" id="SignalP"/>
    </source>
</evidence>
<evidence type="ECO:0000313" key="4">
    <source>
        <dbReference type="Proteomes" id="UP001524460"/>
    </source>
</evidence>
<proteinExistence type="predicted"/>
<evidence type="ECO:0000313" key="3">
    <source>
        <dbReference type="EMBL" id="MCQ1060728.1"/>
    </source>
</evidence>
<evidence type="ECO:0000256" key="1">
    <source>
        <dbReference type="SAM" id="MobiDB-lite"/>
    </source>
</evidence>
<feature type="region of interest" description="Disordered" evidence="1">
    <location>
        <begin position="27"/>
        <end position="60"/>
    </location>
</feature>
<accession>A0ABT1N7J8</accession>
<keyword evidence="2" id="KW-0732">Signal</keyword>
<organism evidence="3 4">
    <name type="scientific">Photobacterium pectinilyticum</name>
    <dbReference type="NCBI Taxonomy" id="2906793"/>
    <lineage>
        <taxon>Bacteria</taxon>
        <taxon>Pseudomonadati</taxon>
        <taxon>Pseudomonadota</taxon>
        <taxon>Gammaproteobacteria</taxon>
        <taxon>Vibrionales</taxon>
        <taxon>Vibrionaceae</taxon>
        <taxon>Photobacterium</taxon>
    </lineage>
</organism>
<reference evidence="3 4" key="1">
    <citation type="submission" date="2022-07" db="EMBL/GenBank/DDBJ databases">
        <title>Photobacterium pectinilyticum sp. nov., a marine bacterium isolated from surface seawater of Qingdao offshore.</title>
        <authorList>
            <person name="Wang X."/>
        </authorList>
    </citation>
    <scope>NUCLEOTIDE SEQUENCE [LARGE SCALE GENOMIC DNA]</scope>
    <source>
        <strain evidence="3 4">ZSDE20</strain>
    </source>
</reference>
<gene>
    <name evidence="3" type="ORF">NHN17_22035</name>
</gene>